<evidence type="ECO:0000313" key="3">
    <source>
        <dbReference type="Proteomes" id="UP000053923"/>
    </source>
</evidence>
<dbReference type="InterPro" id="IPR035897">
    <property type="entry name" value="Toll_tir_struct_dom_sf"/>
</dbReference>
<proteinExistence type="predicted"/>
<dbReference type="Proteomes" id="UP000053923">
    <property type="component" value="Unassembled WGS sequence"/>
</dbReference>
<organism evidence="2 3">
    <name type="scientific">Streptomyces regalis</name>
    <dbReference type="NCBI Taxonomy" id="68262"/>
    <lineage>
        <taxon>Bacteria</taxon>
        <taxon>Bacillati</taxon>
        <taxon>Actinomycetota</taxon>
        <taxon>Actinomycetes</taxon>
        <taxon>Kitasatosporales</taxon>
        <taxon>Streptomycetaceae</taxon>
        <taxon>Streptomyces</taxon>
    </lineage>
</organism>
<dbReference type="GO" id="GO:0007165">
    <property type="term" value="P:signal transduction"/>
    <property type="evidence" value="ECO:0007669"/>
    <property type="project" value="InterPro"/>
</dbReference>
<dbReference type="Gene3D" id="3.40.50.300">
    <property type="entry name" value="P-loop containing nucleotide triphosphate hydrolases"/>
    <property type="match status" value="1"/>
</dbReference>
<dbReference type="Pfam" id="PF13676">
    <property type="entry name" value="TIR_2"/>
    <property type="match status" value="1"/>
</dbReference>
<dbReference type="Gene3D" id="3.40.50.10140">
    <property type="entry name" value="Toll/interleukin-1 receptor homology (TIR) domain"/>
    <property type="match status" value="1"/>
</dbReference>
<gene>
    <name evidence="2" type="ORF">ADL12_35025</name>
</gene>
<evidence type="ECO:0000313" key="2">
    <source>
        <dbReference type="EMBL" id="KUL25480.1"/>
    </source>
</evidence>
<accession>A0A117MMG4</accession>
<reference evidence="3" key="1">
    <citation type="submission" date="2015-10" db="EMBL/GenBank/DDBJ databases">
        <authorList>
            <person name="Ju K.-S."/>
            <person name="Doroghazi J.R."/>
            <person name="Metcalf W.W."/>
        </authorList>
    </citation>
    <scope>NUCLEOTIDE SEQUENCE [LARGE SCALE GENOMIC DNA]</scope>
    <source>
        <strain evidence="3">NRRL 3151</strain>
    </source>
</reference>
<dbReference type="SUPFAM" id="SSF52200">
    <property type="entry name" value="Toll/Interleukin receptor TIR domain"/>
    <property type="match status" value="1"/>
</dbReference>
<dbReference type="SUPFAM" id="SSF52540">
    <property type="entry name" value="P-loop containing nucleoside triphosphate hydrolases"/>
    <property type="match status" value="1"/>
</dbReference>
<feature type="domain" description="TIR" evidence="1">
    <location>
        <begin position="10"/>
        <end position="145"/>
    </location>
</feature>
<dbReference type="InterPro" id="IPR027417">
    <property type="entry name" value="P-loop_NTPase"/>
</dbReference>
<comment type="caution">
    <text evidence="2">The sequence shown here is derived from an EMBL/GenBank/DDBJ whole genome shotgun (WGS) entry which is preliminary data.</text>
</comment>
<dbReference type="RefSeq" id="WP_062709946.1">
    <property type="nucleotide sequence ID" value="NZ_LLZG01000369.1"/>
</dbReference>
<dbReference type="EMBL" id="LLZG01000369">
    <property type="protein sequence ID" value="KUL25480.1"/>
    <property type="molecule type" value="Genomic_DNA"/>
</dbReference>
<protein>
    <recommendedName>
        <fullName evidence="1">TIR domain-containing protein</fullName>
    </recommendedName>
</protein>
<dbReference type="InterPro" id="IPR000157">
    <property type="entry name" value="TIR_dom"/>
</dbReference>
<keyword evidence="3" id="KW-1185">Reference proteome</keyword>
<dbReference type="OrthoDB" id="3490462at2"/>
<sequence>MSASSERPASEWDVFVSYSRSATGHAETVVAALRSQGLRVFVDDTAVEDFTSITTTITRALAHAKVLLALYSSDYPQRRACQWELTYAYLAGQREGDPRRRILVVNPEPSADHIHPVELRDARYWPWRAGADEANRLATRVLAHVATLSEPMGSHTASPVVPWLPAPARTGSARFTGRLPEQWHIHTALHRHRAPLVSQAGSGRTAQLRGMPGIGKSLLAQEYALRFSSAFPGGVFWFDLHTEQPEGTGAVARAMDAYTDQVATVLAALGIDAPSTSLPRLLSRLAVHLGEQNTPCLWVVDGVPDGLTDSRLHLLRGPHLLAATLVTTRSLHYTAFAEPIDVAPLPDHDSLTLITSRRIPADESEQSAALALVHDVGGHPHALDVLADLAASTGFTHARGRLHAPGADVLTGPAPRDRTDVRPVTSFLTRPLTGHGPVDDVLRLLALACPAPLHQSTLENVLSAVSPYAPWEAAPLVAEAVESLLGSGALRPNPDLSRSWTVHPLLARAVRRHDADTARQEDLRRLLLHALVPLAATALRAPVPTQSFTGPSANRPVPGPVERAAAFDLQVELVTRVGVQPLAPDQGSLREALTSMHALFGTTREVLHRVAAETSAPLSPPHIAATLANEHLRPFLSTWHPALQQHEAKRPDGTSPTEHEHAWERAAEMRADLDRLRLPLTRIATRLAELSGVDLLTEPPPEDKP</sequence>
<dbReference type="AlphaFoldDB" id="A0A117MMG4"/>
<name>A0A117MMG4_9ACTN</name>
<evidence type="ECO:0000259" key="1">
    <source>
        <dbReference type="PROSITE" id="PS50104"/>
    </source>
</evidence>
<dbReference type="PROSITE" id="PS50104">
    <property type="entry name" value="TIR"/>
    <property type="match status" value="1"/>
</dbReference>